<dbReference type="Pfam" id="PF03480">
    <property type="entry name" value="DctP"/>
    <property type="match status" value="1"/>
</dbReference>
<evidence type="ECO:0008006" key="5">
    <source>
        <dbReference type="Google" id="ProtNLM"/>
    </source>
</evidence>
<evidence type="ECO:0000256" key="2">
    <source>
        <dbReference type="ARBA" id="ARBA00022448"/>
    </source>
</evidence>
<dbReference type="NCBIfam" id="NF037995">
    <property type="entry name" value="TRAP_S1"/>
    <property type="match status" value="1"/>
</dbReference>
<sequence length="150" mass="17293">FQEMGAQTVDIAFPELYTSLQTGVCHAQDNIPEVTYDYFRDVTGYYTDTNHIFEPMAFLMNEELFGSLSLDLQKAIEESAAEALAWGNKQMEETEEAFYEKMEDYGIVVTRLTPDQRAIWKEYGIRSWAKFEEVVGKEAMDVMRANVTIE</sequence>
<dbReference type="PANTHER" id="PTHR33376:SF7">
    <property type="entry name" value="C4-DICARBOXYLATE-BINDING PROTEIN DCTB"/>
    <property type="match status" value="1"/>
</dbReference>
<keyword evidence="3" id="KW-0732">Signal</keyword>
<evidence type="ECO:0000256" key="3">
    <source>
        <dbReference type="ARBA" id="ARBA00022729"/>
    </source>
</evidence>
<comment type="caution">
    <text evidence="4">The sequence shown here is derived from an EMBL/GenBank/DDBJ whole genome shotgun (WGS) entry which is preliminary data.</text>
</comment>
<organism evidence="4">
    <name type="scientific">marine sediment metagenome</name>
    <dbReference type="NCBI Taxonomy" id="412755"/>
    <lineage>
        <taxon>unclassified sequences</taxon>
        <taxon>metagenomes</taxon>
        <taxon>ecological metagenomes</taxon>
    </lineage>
</organism>
<proteinExistence type="inferred from homology"/>
<dbReference type="InterPro" id="IPR038404">
    <property type="entry name" value="TRAP_DctP_sf"/>
</dbReference>
<dbReference type="GO" id="GO:0055085">
    <property type="term" value="P:transmembrane transport"/>
    <property type="evidence" value="ECO:0007669"/>
    <property type="project" value="InterPro"/>
</dbReference>
<keyword evidence="2" id="KW-0813">Transport</keyword>
<dbReference type="AlphaFoldDB" id="X1S0N3"/>
<accession>X1S0N3</accession>
<name>X1S0N3_9ZZZZ</name>
<reference evidence="4" key="1">
    <citation type="journal article" date="2014" name="Front. Microbiol.">
        <title>High frequency of phylogenetically diverse reductive dehalogenase-homologous genes in deep subseafloor sedimentary metagenomes.</title>
        <authorList>
            <person name="Kawai M."/>
            <person name="Futagami T."/>
            <person name="Toyoda A."/>
            <person name="Takaki Y."/>
            <person name="Nishi S."/>
            <person name="Hori S."/>
            <person name="Arai W."/>
            <person name="Tsubouchi T."/>
            <person name="Morono Y."/>
            <person name="Uchiyama I."/>
            <person name="Ito T."/>
            <person name="Fujiyama A."/>
            <person name="Inagaki F."/>
            <person name="Takami H."/>
        </authorList>
    </citation>
    <scope>NUCLEOTIDE SEQUENCE</scope>
    <source>
        <strain evidence="4">Expedition CK06-06</strain>
    </source>
</reference>
<gene>
    <name evidence="4" type="ORF">S12H4_04335</name>
</gene>
<comment type="similarity">
    <text evidence="1">Belongs to the bacterial solute-binding protein 7 family.</text>
</comment>
<evidence type="ECO:0000313" key="4">
    <source>
        <dbReference type="EMBL" id="GAI72751.1"/>
    </source>
</evidence>
<dbReference type="EMBL" id="BARW01001323">
    <property type="protein sequence ID" value="GAI72751.1"/>
    <property type="molecule type" value="Genomic_DNA"/>
</dbReference>
<dbReference type="InterPro" id="IPR018389">
    <property type="entry name" value="DctP_fam"/>
</dbReference>
<evidence type="ECO:0000256" key="1">
    <source>
        <dbReference type="ARBA" id="ARBA00009023"/>
    </source>
</evidence>
<dbReference type="PANTHER" id="PTHR33376">
    <property type="match status" value="1"/>
</dbReference>
<feature type="non-terminal residue" evidence="4">
    <location>
        <position position="1"/>
    </location>
</feature>
<dbReference type="Gene3D" id="3.40.190.170">
    <property type="entry name" value="Bacterial extracellular solute-binding protein, family 7"/>
    <property type="match status" value="1"/>
</dbReference>
<protein>
    <recommendedName>
        <fullName evidence="5">C4-dicarboxylate ABC transporter substrate-binding protein</fullName>
    </recommendedName>
</protein>